<dbReference type="OrthoDB" id="549173at2759"/>
<evidence type="ECO:0000256" key="5">
    <source>
        <dbReference type="ARBA" id="ARBA00022840"/>
    </source>
</evidence>
<comment type="similarity">
    <text evidence="1 10">Belongs to the Cob(I)alamin adenosyltransferase family.</text>
</comment>
<gene>
    <name evidence="12" type="ORF">BCV72DRAFT_248249</name>
</gene>
<dbReference type="FunFam" id="1.20.1200.10:FF:000001">
    <property type="entry name" value="Cob(I)yrinic acid a,c-diamide adenosyltransferase"/>
    <property type="match status" value="1"/>
</dbReference>
<dbReference type="SUPFAM" id="SSF89028">
    <property type="entry name" value="Cobalamin adenosyltransferase-like"/>
    <property type="match status" value="1"/>
</dbReference>
<dbReference type="Pfam" id="PF01923">
    <property type="entry name" value="Cob_adeno_trans"/>
    <property type="match status" value="1"/>
</dbReference>
<dbReference type="GO" id="GO:0008817">
    <property type="term" value="F:corrinoid adenosyltransferase activity"/>
    <property type="evidence" value="ECO:0007669"/>
    <property type="project" value="TreeGrafter"/>
</dbReference>
<dbReference type="Proteomes" id="UP000242414">
    <property type="component" value="Unassembled WGS sequence"/>
</dbReference>
<evidence type="ECO:0000256" key="1">
    <source>
        <dbReference type="ARBA" id="ARBA00007487"/>
    </source>
</evidence>
<dbReference type="NCBIfam" id="TIGR00636">
    <property type="entry name" value="PduO_Nterm"/>
    <property type="match status" value="1"/>
</dbReference>
<dbReference type="Gene3D" id="1.20.1200.10">
    <property type="entry name" value="Cobalamin adenosyltransferase-like"/>
    <property type="match status" value="1"/>
</dbReference>
<evidence type="ECO:0000256" key="6">
    <source>
        <dbReference type="ARBA" id="ARBA00051988"/>
    </source>
</evidence>
<dbReference type="InterPro" id="IPR016030">
    <property type="entry name" value="CblAdoTrfase-like"/>
</dbReference>
<dbReference type="EMBL" id="KV921877">
    <property type="protein sequence ID" value="ORE09346.1"/>
    <property type="molecule type" value="Genomic_DNA"/>
</dbReference>
<dbReference type="VEuPathDB" id="FungiDB:BCV72DRAFT_248249"/>
<evidence type="ECO:0000256" key="4">
    <source>
        <dbReference type="ARBA" id="ARBA00022741"/>
    </source>
</evidence>
<dbReference type="PANTHER" id="PTHR12213:SF0">
    <property type="entry name" value="CORRINOID ADENOSYLTRANSFERASE MMAB"/>
    <property type="match status" value="1"/>
</dbReference>
<keyword evidence="5 10" id="KW-0067">ATP-binding</keyword>
<comment type="subunit">
    <text evidence="2">Homotrimer.</text>
</comment>
<protein>
    <recommendedName>
        <fullName evidence="8">Corrinoid adenosyltransferase MMAB</fullName>
    </recommendedName>
    <alternativeName>
        <fullName evidence="9">ATP:co(I)rrinoid adenosyltransferase MMAB</fullName>
    </alternativeName>
</protein>
<comment type="function">
    <text evidence="7">Converts cob(I)alamin to adenosylcobalamin (adenosylcob(III)alamin), a coenzyme for methylmalonyl-CoA mutase, therefore participates in the final step of the vitamin B12 conversion. Generates adenosylcobalamin (AdoCbl) and directly delivers the cofactor to MUT in a transfer that is stimulated by ATP-binding to MMAB and gated by MMAA.</text>
</comment>
<feature type="domain" description="Cobalamin adenosyltransferase-like" evidence="11">
    <location>
        <begin position="3"/>
        <end position="178"/>
    </location>
</feature>
<dbReference type="InterPro" id="IPR029499">
    <property type="entry name" value="PduO-typ"/>
</dbReference>
<name>A0A1X0RBG9_RHIZD</name>
<evidence type="ECO:0000259" key="11">
    <source>
        <dbReference type="Pfam" id="PF01923"/>
    </source>
</evidence>
<evidence type="ECO:0000313" key="12">
    <source>
        <dbReference type="EMBL" id="ORE09346.1"/>
    </source>
</evidence>
<dbReference type="GO" id="GO:0005524">
    <property type="term" value="F:ATP binding"/>
    <property type="evidence" value="ECO:0007669"/>
    <property type="project" value="UniProtKB-UniRule"/>
</dbReference>
<organism evidence="12">
    <name type="scientific">Rhizopus microsporus var. microsporus</name>
    <dbReference type="NCBI Taxonomy" id="86635"/>
    <lineage>
        <taxon>Eukaryota</taxon>
        <taxon>Fungi</taxon>
        <taxon>Fungi incertae sedis</taxon>
        <taxon>Mucoromycota</taxon>
        <taxon>Mucoromycotina</taxon>
        <taxon>Mucoromycetes</taxon>
        <taxon>Mucorales</taxon>
        <taxon>Mucorineae</taxon>
        <taxon>Rhizopodaceae</taxon>
        <taxon>Rhizopus</taxon>
    </lineage>
</organism>
<dbReference type="InterPro" id="IPR036451">
    <property type="entry name" value="CblAdoTrfase-like_sf"/>
</dbReference>
<evidence type="ECO:0000256" key="2">
    <source>
        <dbReference type="ARBA" id="ARBA00011233"/>
    </source>
</evidence>
<accession>A0A1X0RBG9</accession>
<sequence>MKIYTKTGDQVTIGTSSLYNGERRQKDDEIFEALGTTDELTSNIGMAIEFLEDDAHWGPYLVDRLTTIQCLLQDIGSNIATPRQQSSESRLNRTAFDMVHVNKLEEWIDEMDTELPRLTQFILPSGGKASASLHIARSVCRRAERHVQPLSRAQICDDSVLIFLNRLSDFLFTAARWIAHKQGKQEKIYKKPSVPIV</sequence>
<reference evidence="12" key="1">
    <citation type="journal article" date="2016" name="Proc. Natl. Acad. Sci. U.S.A.">
        <title>Lipid metabolic changes in an early divergent fungus govern the establishment of a mutualistic symbiosis with endobacteria.</title>
        <authorList>
            <person name="Lastovetsky O.A."/>
            <person name="Gaspar M.L."/>
            <person name="Mondo S.J."/>
            <person name="LaButti K.M."/>
            <person name="Sandor L."/>
            <person name="Grigoriev I.V."/>
            <person name="Henry S.A."/>
            <person name="Pawlowska T.E."/>
        </authorList>
    </citation>
    <scope>NUCLEOTIDE SEQUENCE [LARGE SCALE GENOMIC DNA]</scope>
    <source>
        <strain evidence="12">ATCC 52814</strain>
    </source>
</reference>
<dbReference type="AlphaFoldDB" id="A0A1X0RBG9"/>
<proteinExistence type="inferred from homology"/>
<dbReference type="GO" id="GO:0009235">
    <property type="term" value="P:cobalamin metabolic process"/>
    <property type="evidence" value="ECO:0007669"/>
    <property type="project" value="UniProtKB-ARBA"/>
</dbReference>
<evidence type="ECO:0000256" key="9">
    <source>
        <dbReference type="ARBA" id="ARBA00075216"/>
    </source>
</evidence>
<evidence type="ECO:0000256" key="7">
    <source>
        <dbReference type="ARBA" id="ARBA00056747"/>
    </source>
</evidence>
<keyword evidence="3 10" id="KW-0808">Transferase</keyword>
<evidence type="ECO:0000256" key="10">
    <source>
        <dbReference type="RuleBase" id="RU366026"/>
    </source>
</evidence>
<evidence type="ECO:0000256" key="8">
    <source>
        <dbReference type="ARBA" id="ARBA00071654"/>
    </source>
</evidence>
<comment type="catalytic activity">
    <reaction evidence="6">
        <text>cob(I)alamin-[corrinoid adenosyltransferase] + ATP = apo-[corrinoid adenosyltransferase] + adenosylcob(III)alamin + triphosphate</text>
        <dbReference type="Rhea" id="RHEA:56796"/>
        <dbReference type="Rhea" id="RHEA-COMP:14743"/>
        <dbReference type="Rhea" id="RHEA-COMP:14744"/>
        <dbReference type="ChEBI" id="CHEBI:18036"/>
        <dbReference type="ChEBI" id="CHEBI:18408"/>
        <dbReference type="ChEBI" id="CHEBI:30616"/>
        <dbReference type="ChEBI" id="CHEBI:60488"/>
        <dbReference type="ChEBI" id="CHEBI:83228"/>
    </reaction>
    <physiologicalReaction direction="left-to-right" evidence="6">
        <dbReference type="Rhea" id="RHEA:56797"/>
    </physiologicalReaction>
</comment>
<evidence type="ECO:0000256" key="3">
    <source>
        <dbReference type="ARBA" id="ARBA00022679"/>
    </source>
</evidence>
<dbReference type="PANTHER" id="PTHR12213">
    <property type="entry name" value="CORRINOID ADENOSYLTRANSFERASE"/>
    <property type="match status" value="1"/>
</dbReference>
<keyword evidence="4 10" id="KW-0547">Nucleotide-binding</keyword>